<organism evidence="2 3">
    <name type="scientific">Pollutimonas nitritireducens</name>
    <dbReference type="NCBI Taxonomy" id="2045209"/>
    <lineage>
        <taxon>Bacteria</taxon>
        <taxon>Pseudomonadati</taxon>
        <taxon>Pseudomonadota</taxon>
        <taxon>Betaproteobacteria</taxon>
        <taxon>Burkholderiales</taxon>
        <taxon>Alcaligenaceae</taxon>
        <taxon>Pollutimonas</taxon>
    </lineage>
</organism>
<sequence>MKKSRDSASGQVDEKHLGESLATPSAKAVQAMKRLREAGGVVGYDEQGRLVRTLPGGGIEVIEN</sequence>
<evidence type="ECO:0000313" key="3">
    <source>
        <dbReference type="Proteomes" id="UP000234328"/>
    </source>
</evidence>
<gene>
    <name evidence="2" type="ORF">CR155_20410</name>
</gene>
<feature type="region of interest" description="Disordered" evidence="1">
    <location>
        <begin position="1"/>
        <end position="26"/>
    </location>
</feature>
<dbReference type="EMBL" id="PDNV01000023">
    <property type="protein sequence ID" value="PLC52012.1"/>
    <property type="molecule type" value="Genomic_DNA"/>
</dbReference>
<keyword evidence="3" id="KW-1185">Reference proteome</keyword>
<protein>
    <submittedName>
        <fullName evidence="2">Uncharacterized protein</fullName>
    </submittedName>
</protein>
<dbReference type="RefSeq" id="WP_102071893.1">
    <property type="nucleotide sequence ID" value="NZ_PDNV01000023.1"/>
</dbReference>
<comment type="caution">
    <text evidence="2">The sequence shown here is derived from an EMBL/GenBank/DDBJ whole genome shotgun (WGS) entry which is preliminary data.</text>
</comment>
<name>A0A2N4UAG4_9BURK</name>
<accession>A0A2N4UAG4</accession>
<feature type="compositionally biased region" description="Basic and acidic residues" evidence="1">
    <location>
        <begin position="1"/>
        <end position="18"/>
    </location>
</feature>
<reference evidence="2 3" key="1">
    <citation type="submission" date="2017-10" db="EMBL/GenBank/DDBJ databases">
        <title>Two draft genome sequences of Pusillimonas sp. strains isolated from a nitrate- and radionuclide-contaminated groundwater in Russia.</title>
        <authorList>
            <person name="Grouzdev D.S."/>
            <person name="Tourova T.P."/>
            <person name="Goeva M.A."/>
            <person name="Babich T.L."/>
            <person name="Sokolova D.S."/>
            <person name="Abdullin R."/>
            <person name="Poltaraus A.B."/>
            <person name="Toshchakov S.V."/>
            <person name="Nazina T.N."/>
        </authorList>
    </citation>
    <scope>NUCLEOTIDE SEQUENCE [LARGE SCALE GENOMIC DNA]</scope>
    <source>
        <strain evidence="2 3">JR1/69-2-13</strain>
    </source>
</reference>
<dbReference type="Proteomes" id="UP000234328">
    <property type="component" value="Unassembled WGS sequence"/>
</dbReference>
<evidence type="ECO:0000256" key="1">
    <source>
        <dbReference type="SAM" id="MobiDB-lite"/>
    </source>
</evidence>
<proteinExistence type="predicted"/>
<evidence type="ECO:0000313" key="2">
    <source>
        <dbReference type="EMBL" id="PLC52012.1"/>
    </source>
</evidence>
<dbReference type="OrthoDB" id="8690022at2"/>
<dbReference type="AlphaFoldDB" id="A0A2N4UAG4"/>